<accession>A0AAJ7RQ07</accession>
<dbReference type="GeneID" id="112494978"/>
<name>A0AAJ7RQ07_CEPCN</name>
<evidence type="ECO:0000313" key="2">
    <source>
        <dbReference type="RefSeq" id="XP_024944980.1"/>
    </source>
</evidence>
<reference evidence="2" key="1">
    <citation type="submission" date="2025-08" db="UniProtKB">
        <authorList>
            <consortium name="RefSeq"/>
        </authorList>
    </citation>
    <scope>IDENTIFICATION</scope>
</reference>
<proteinExistence type="predicted"/>
<dbReference type="Proteomes" id="UP000694920">
    <property type="component" value="Unplaced"/>
</dbReference>
<dbReference type="AlphaFoldDB" id="A0AAJ7RQ07"/>
<dbReference type="KEGG" id="ccin:112494978"/>
<organism evidence="1 2">
    <name type="scientific">Cephus cinctus</name>
    <name type="common">Wheat stem sawfly</name>
    <dbReference type="NCBI Taxonomy" id="211228"/>
    <lineage>
        <taxon>Eukaryota</taxon>
        <taxon>Metazoa</taxon>
        <taxon>Ecdysozoa</taxon>
        <taxon>Arthropoda</taxon>
        <taxon>Hexapoda</taxon>
        <taxon>Insecta</taxon>
        <taxon>Pterygota</taxon>
        <taxon>Neoptera</taxon>
        <taxon>Endopterygota</taxon>
        <taxon>Hymenoptera</taxon>
        <taxon>Cephoidea</taxon>
        <taxon>Cephidae</taxon>
        <taxon>Cephus</taxon>
    </lineage>
</organism>
<dbReference type="RefSeq" id="XP_024944980.1">
    <property type="nucleotide sequence ID" value="XM_025089212.1"/>
</dbReference>
<evidence type="ECO:0000313" key="1">
    <source>
        <dbReference type="Proteomes" id="UP000694920"/>
    </source>
</evidence>
<sequence>MDEILRSKLQADEKWKRYNQILQRYLFFAKDSRKTIALPIVDNAESPAPIVPTITSNEEEQEPLKDDLVANVIESVPQKFRRKAELLTKHLLSRSLVSWKPSGKVFIDGTEVPGANIIDLVNDAMRSRKNSNPVGWEQFVEVCHKGNIPHEFIGNSKILNYIRLKKQLDVSGIRQI</sequence>
<protein>
    <submittedName>
        <fullName evidence="2">Uncharacterized protein LOC112494978</fullName>
    </submittedName>
</protein>
<gene>
    <name evidence="2" type="primary">LOC112494978</name>
</gene>
<keyword evidence="1" id="KW-1185">Reference proteome</keyword>